<dbReference type="InterPro" id="IPR002052">
    <property type="entry name" value="DNA_methylase_N6_adenine_CS"/>
</dbReference>
<evidence type="ECO:0000256" key="2">
    <source>
        <dbReference type="ARBA" id="ARBA00022691"/>
    </source>
</evidence>
<comment type="caution">
    <text evidence="4">The sequence shown here is derived from an EMBL/GenBank/DDBJ whole genome shotgun (WGS) entry which is preliminary data.</text>
</comment>
<gene>
    <name evidence="4" type="ORF">ACFQ1Z_14180</name>
</gene>
<feature type="domain" description="Methyltransferase small" evidence="3">
    <location>
        <begin position="133"/>
        <end position="253"/>
    </location>
</feature>
<dbReference type="EMBL" id="JBHTKB010000003">
    <property type="protein sequence ID" value="MFD0914705.1"/>
    <property type="molecule type" value="Genomic_DNA"/>
</dbReference>
<keyword evidence="5" id="KW-1185">Reference proteome</keyword>
<dbReference type="PANTHER" id="PTHR18895">
    <property type="entry name" value="HEMK METHYLTRANSFERASE"/>
    <property type="match status" value="1"/>
</dbReference>
<dbReference type="Proteomes" id="UP001597128">
    <property type="component" value="Unassembled WGS sequence"/>
</dbReference>
<protein>
    <submittedName>
        <fullName evidence="4">Methyltransferase</fullName>
    </submittedName>
</protein>
<reference evidence="5" key="1">
    <citation type="journal article" date="2019" name="Int. J. Syst. Evol. Microbiol.">
        <title>The Global Catalogue of Microorganisms (GCM) 10K type strain sequencing project: providing services to taxonomists for standard genome sequencing and annotation.</title>
        <authorList>
            <consortium name="The Broad Institute Genomics Platform"/>
            <consortium name="The Broad Institute Genome Sequencing Center for Infectious Disease"/>
            <person name="Wu L."/>
            <person name="Ma J."/>
        </authorList>
    </citation>
    <scope>NUCLEOTIDE SEQUENCE [LARGE SCALE GENOMIC DNA]</scope>
    <source>
        <strain evidence="5">CCUG 58412</strain>
    </source>
</reference>
<dbReference type="InterPro" id="IPR050320">
    <property type="entry name" value="N5-glutamine_MTase"/>
</dbReference>
<dbReference type="CDD" id="cd02440">
    <property type="entry name" value="AdoMet_MTases"/>
    <property type="match status" value="1"/>
</dbReference>
<dbReference type="RefSeq" id="WP_379058882.1">
    <property type="nucleotide sequence ID" value="NZ_JBHTKB010000003.1"/>
</dbReference>
<dbReference type="InterPro" id="IPR029063">
    <property type="entry name" value="SAM-dependent_MTases_sf"/>
</dbReference>
<evidence type="ECO:0000256" key="1">
    <source>
        <dbReference type="ARBA" id="ARBA00022603"/>
    </source>
</evidence>
<keyword evidence="1 4" id="KW-0489">Methyltransferase</keyword>
<dbReference type="PROSITE" id="PS00092">
    <property type="entry name" value="N6_MTASE"/>
    <property type="match status" value="1"/>
</dbReference>
<sequence>MTAQVQDSIASAPLEKLLAILYARGYQFVTVTPTTHALVNQRAENASASNLHDVFGWNRPFSKDIVGEEILELLQAAGALRAVDQGWQSLVRVSSVADKLFVHSGFPTESQDAVFFGPDTYRFINAMYGALATLPGKVQRCVDIGTGSGVGAILLAEALPYAAIWGVDINEKALSFAETNSKASAITNVHFQYSNLLHDLQGEFDLIIANPPYLVDPSARAYRHGSGPLGAQLSLDIVQAALTRLAPGGSLMLYTGVAIVDGHDPFVEAVKQMTKDAGCTYQYKELDPDIFSEELSTAAYARADRIAAVWLQVSRPTLEADTLLQLISTVAEP</sequence>
<dbReference type="SUPFAM" id="SSF53335">
    <property type="entry name" value="S-adenosyl-L-methionine-dependent methyltransferases"/>
    <property type="match status" value="1"/>
</dbReference>
<accession>A0ABW3FCM4</accession>
<organism evidence="4 5">
    <name type="scientific">Methylophilus luteus</name>
    <dbReference type="NCBI Taxonomy" id="640108"/>
    <lineage>
        <taxon>Bacteria</taxon>
        <taxon>Pseudomonadati</taxon>
        <taxon>Pseudomonadota</taxon>
        <taxon>Betaproteobacteria</taxon>
        <taxon>Nitrosomonadales</taxon>
        <taxon>Methylophilaceae</taxon>
        <taxon>Methylophilus</taxon>
    </lineage>
</organism>
<dbReference type="PANTHER" id="PTHR18895:SF74">
    <property type="entry name" value="MTRF1L RELEASE FACTOR GLUTAMINE METHYLTRANSFERASE"/>
    <property type="match status" value="1"/>
</dbReference>
<proteinExistence type="predicted"/>
<keyword evidence="2" id="KW-0949">S-adenosyl-L-methionine</keyword>
<dbReference type="GO" id="GO:0008168">
    <property type="term" value="F:methyltransferase activity"/>
    <property type="evidence" value="ECO:0007669"/>
    <property type="project" value="UniProtKB-KW"/>
</dbReference>
<dbReference type="GO" id="GO:0032259">
    <property type="term" value="P:methylation"/>
    <property type="evidence" value="ECO:0007669"/>
    <property type="project" value="UniProtKB-KW"/>
</dbReference>
<dbReference type="Gene3D" id="3.40.50.150">
    <property type="entry name" value="Vaccinia Virus protein VP39"/>
    <property type="match status" value="1"/>
</dbReference>
<evidence type="ECO:0000313" key="5">
    <source>
        <dbReference type="Proteomes" id="UP001597128"/>
    </source>
</evidence>
<name>A0ABW3FCM4_9PROT</name>
<dbReference type="Pfam" id="PF05175">
    <property type="entry name" value="MTS"/>
    <property type="match status" value="1"/>
</dbReference>
<keyword evidence="1 4" id="KW-0808">Transferase</keyword>
<dbReference type="InterPro" id="IPR007848">
    <property type="entry name" value="Small_mtfrase_dom"/>
</dbReference>
<evidence type="ECO:0000313" key="4">
    <source>
        <dbReference type="EMBL" id="MFD0914705.1"/>
    </source>
</evidence>
<evidence type="ECO:0000259" key="3">
    <source>
        <dbReference type="Pfam" id="PF05175"/>
    </source>
</evidence>